<sequence length="73" mass="8162">MPLSKTPAYPSKAPENLWSLQDRLRGSLWGQYRRIIPRSRRQTSLPTTGNTGVLTCLSWDGIALVYVKMGSAL</sequence>
<reference evidence="1" key="1">
    <citation type="journal article" date="2020" name="Stud. Mycol.">
        <title>101 Dothideomycetes genomes: a test case for predicting lifestyles and emergence of pathogens.</title>
        <authorList>
            <person name="Haridas S."/>
            <person name="Albert R."/>
            <person name="Binder M."/>
            <person name="Bloem J."/>
            <person name="Labutti K."/>
            <person name="Salamov A."/>
            <person name="Andreopoulos B."/>
            <person name="Baker S."/>
            <person name="Barry K."/>
            <person name="Bills G."/>
            <person name="Bluhm B."/>
            <person name="Cannon C."/>
            <person name="Castanera R."/>
            <person name="Culley D."/>
            <person name="Daum C."/>
            <person name="Ezra D."/>
            <person name="Gonzalez J."/>
            <person name="Henrissat B."/>
            <person name="Kuo A."/>
            <person name="Liang C."/>
            <person name="Lipzen A."/>
            <person name="Lutzoni F."/>
            <person name="Magnuson J."/>
            <person name="Mondo S."/>
            <person name="Nolan M."/>
            <person name="Ohm R."/>
            <person name="Pangilinan J."/>
            <person name="Park H.-J."/>
            <person name="Ramirez L."/>
            <person name="Alfaro M."/>
            <person name="Sun H."/>
            <person name="Tritt A."/>
            <person name="Yoshinaga Y."/>
            <person name="Zwiers L.-H."/>
            <person name="Turgeon B."/>
            <person name="Goodwin S."/>
            <person name="Spatafora J."/>
            <person name="Crous P."/>
            <person name="Grigoriev I."/>
        </authorList>
    </citation>
    <scope>NUCLEOTIDE SEQUENCE</scope>
    <source>
        <strain evidence="1">CBS 279.74</strain>
    </source>
</reference>
<dbReference type="Proteomes" id="UP000799428">
    <property type="component" value="Unassembled WGS sequence"/>
</dbReference>
<protein>
    <submittedName>
        <fullName evidence="1">Uncharacterized protein</fullName>
    </submittedName>
</protein>
<feature type="non-terminal residue" evidence="1">
    <location>
        <position position="73"/>
    </location>
</feature>
<accession>A0A6G1JTZ6</accession>
<name>A0A6G1JTZ6_9PLEO</name>
<evidence type="ECO:0000313" key="2">
    <source>
        <dbReference type="Proteomes" id="UP000799428"/>
    </source>
</evidence>
<organism evidence="1 2">
    <name type="scientific">Pleomassaria siparia CBS 279.74</name>
    <dbReference type="NCBI Taxonomy" id="1314801"/>
    <lineage>
        <taxon>Eukaryota</taxon>
        <taxon>Fungi</taxon>
        <taxon>Dikarya</taxon>
        <taxon>Ascomycota</taxon>
        <taxon>Pezizomycotina</taxon>
        <taxon>Dothideomycetes</taxon>
        <taxon>Pleosporomycetidae</taxon>
        <taxon>Pleosporales</taxon>
        <taxon>Pleomassariaceae</taxon>
        <taxon>Pleomassaria</taxon>
    </lineage>
</organism>
<keyword evidence="2" id="KW-1185">Reference proteome</keyword>
<dbReference type="EMBL" id="MU005785">
    <property type="protein sequence ID" value="KAF2703793.1"/>
    <property type="molecule type" value="Genomic_DNA"/>
</dbReference>
<proteinExistence type="predicted"/>
<gene>
    <name evidence="1" type="ORF">K504DRAFT_463234</name>
</gene>
<dbReference type="AlphaFoldDB" id="A0A6G1JTZ6"/>
<evidence type="ECO:0000313" key="1">
    <source>
        <dbReference type="EMBL" id="KAF2703793.1"/>
    </source>
</evidence>